<dbReference type="AlphaFoldDB" id="A0A834HM33"/>
<protein>
    <submittedName>
        <fullName evidence="1">Uncharacterized protein</fullName>
    </submittedName>
</protein>
<proteinExistence type="predicted"/>
<dbReference type="EMBL" id="JAACXV010016162">
    <property type="protein sequence ID" value="KAF7264740.1"/>
    <property type="molecule type" value="Genomic_DNA"/>
</dbReference>
<reference evidence="1" key="1">
    <citation type="submission" date="2020-08" db="EMBL/GenBank/DDBJ databases">
        <title>Genome sequencing and assembly of the red palm weevil Rhynchophorus ferrugineus.</title>
        <authorList>
            <person name="Dias G.B."/>
            <person name="Bergman C.M."/>
            <person name="Manee M."/>
        </authorList>
    </citation>
    <scope>NUCLEOTIDE SEQUENCE</scope>
    <source>
        <strain evidence="1">AA-2017</strain>
        <tissue evidence="1">Whole larva</tissue>
    </source>
</reference>
<organism evidence="1 2">
    <name type="scientific">Rhynchophorus ferrugineus</name>
    <name type="common">Red palm weevil</name>
    <name type="synonym">Curculio ferrugineus</name>
    <dbReference type="NCBI Taxonomy" id="354439"/>
    <lineage>
        <taxon>Eukaryota</taxon>
        <taxon>Metazoa</taxon>
        <taxon>Ecdysozoa</taxon>
        <taxon>Arthropoda</taxon>
        <taxon>Hexapoda</taxon>
        <taxon>Insecta</taxon>
        <taxon>Pterygota</taxon>
        <taxon>Neoptera</taxon>
        <taxon>Endopterygota</taxon>
        <taxon>Coleoptera</taxon>
        <taxon>Polyphaga</taxon>
        <taxon>Cucujiformia</taxon>
        <taxon>Curculionidae</taxon>
        <taxon>Dryophthorinae</taxon>
        <taxon>Rhynchophorus</taxon>
    </lineage>
</organism>
<keyword evidence="2" id="KW-1185">Reference proteome</keyword>
<evidence type="ECO:0000313" key="1">
    <source>
        <dbReference type="EMBL" id="KAF7264740.1"/>
    </source>
</evidence>
<gene>
    <name evidence="1" type="ORF">GWI33_022518</name>
</gene>
<accession>A0A834HM33</accession>
<name>A0A834HM33_RHYFE</name>
<comment type="caution">
    <text evidence="1">The sequence shown here is derived from an EMBL/GenBank/DDBJ whole genome shotgun (WGS) entry which is preliminary data.</text>
</comment>
<dbReference type="Proteomes" id="UP000625711">
    <property type="component" value="Unassembled WGS sequence"/>
</dbReference>
<sequence length="165" mass="18875">MFDIDIEFLITLKGIEGKPVKMRRKAALTERDVADPLVMQMSIRASVIGQFFTSSFLARLPPNVNVLPSGDARPIICRILIIDCLISRPQRLFDDLDKSHKRSIRIESKKETGENILISRFLKRRIVNKQNKLRGITLGEILLADDGDTRRRRCPLKVAARRILL</sequence>
<evidence type="ECO:0000313" key="2">
    <source>
        <dbReference type="Proteomes" id="UP000625711"/>
    </source>
</evidence>